<organism evidence="1 2">
    <name type="scientific">Edwardsiella hoshinae</name>
    <dbReference type="NCBI Taxonomy" id="93378"/>
    <lineage>
        <taxon>Bacteria</taxon>
        <taxon>Pseudomonadati</taxon>
        <taxon>Pseudomonadota</taxon>
        <taxon>Gammaproteobacteria</taxon>
        <taxon>Enterobacterales</taxon>
        <taxon>Hafniaceae</taxon>
        <taxon>Edwardsiella</taxon>
    </lineage>
</organism>
<evidence type="ECO:0000313" key="1">
    <source>
        <dbReference type="EMBL" id="AOV98046.1"/>
    </source>
</evidence>
<accession>A0ABN4T2A1</accession>
<gene>
    <name evidence="1" type="ORF">A9798_14525</name>
</gene>
<keyword evidence="2" id="KW-1185">Reference proteome</keyword>
<dbReference type="Proteomes" id="UP000175893">
    <property type="component" value="Chromosome"/>
</dbReference>
<sequence>MADSFTNLGYGGIRRPRKTYNAGQAHAPPMTEKRVVLPGVISAGQGAAEADVMSYLGLLSTILGGF</sequence>
<protein>
    <submittedName>
        <fullName evidence="1">Protein Tat</fullName>
    </submittedName>
</protein>
<dbReference type="EMBL" id="CP016043">
    <property type="protein sequence ID" value="AOV98046.1"/>
    <property type="molecule type" value="Genomic_DNA"/>
</dbReference>
<reference evidence="1 2" key="1">
    <citation type="submission" date="2016-06" db="EMBL/GenBank/DDBJ databases">
        <title>Complete genome sequence of Edwardsiella hoshinae ATCC 35051.</title>
        <authorList>
            <person name="Reichley S.R."/>
            <person name="Waldbieser G.C."/>
            <person name="Lawrence M.L."/>
            <person name="Griffin M.J."/>
        </authorList>
    </citation>
    <scope>NUCLEOTIDE SEQUENCE [LARGE SCALE GENOMIC DNA]</scope>
    <source>
        <strain evidence="1 2">ATCC 35051</strain>
    </source>
</reference>
<evidence type="ECO:0000313" key="2">
    <source>
        <dbReference type="Proteomes" id="UP000175893"/>
    </source>
</evidence>
<name>A0ABN4T2A1_9GAMM</name>
<proteinExistence type="predicted"/>